<evidence type="ECO:0000313" key="4">
    <source>
        <dbReference type="Proteomes" id="UP000659654"/>
    </source>
</evidence>
<reference evidence="2" key="2">
    <citation type="submission" date="2020-09" db="EMBL/GenBank/DDBJ databases">
        <authorList>
            <person name="Kikuchi T."/>
        </authorList>
    </citation>
    <scope>NUCLEOTIDE SEQUENCE</scope>
    <source>
        <strain evidence="2">Ka4C1</strain>
    </source>
</reference>
<dbReference type="Proteomes" id="UP000659654">
    <property type="component" value="Unassembled WGS sequence"/>
</dbReference>
<accession>A0A1I7RUQ8</accession>
<feature type="signal peptide" evidence="1">
    <location>
        <begin position="1"/>
        <end position="19"/>
    </location>
</feature>
<organism evidence="3 5">
    <name type="scientific">Bursaphelenchus xylophilus</name>
    <name type="common">Pinewood nematode worm</name>
    <name type="synonym">Aphelenchoides xylophilus</name>
    <dbReference type="NCBI Taxonomy" id="6326"/>
    <lineage>
        <taxon>Eukaryota</taxon>
        <taxon>Metazoa</taxon>
        <taxon>Ecdysozoa</taxon>
        <taxon>Nematoda</taxon>
        <taxon>Chromadorea</taxon>
        <taxon>Rhabditida</taxon>
        <taxon>Tylenchina</taxon>
        <taxon>Tylenchomorpha</taxon>
        <taxon>Aphelenchoidea</taxon>
        <taxon>Aphelenchoididae</taxon>
        <taxon>Bursaphelenchus</taxon>
    </lineage>
</organism>
<reference evidence="5" key="1">
    <citation type="submission" date="2016-11" db="UniProtKB">
        <authorList>
            <consortium name="WormBaseParasite"/>
        </authorList>
    </citation>
    <scope>IDENTIFICATION</scope>
</reference>
<dbReference type="EMBL" id="CAJFCV020000004">
    <property type="protein sequence ID" value="CAG9114331.1"/>
    <property type="molecule type" value="Genomic_DNA"/>
</dbReference>
<dbReference type="WBParaSite" id="BXY_0446800.1">
    <property type="protein sequence ID" value="BXY_0446800.1"/>
    <property type="gene ID" value="BXY_0446800"/>
</dbReference>
<evidence type="ECO:0000256" key="1">
    <source>
        <dbReference type="SAM" id="SignalP"/>
    </source>
</evidence>
<evidence type="ECO:0000313" key="5">
    <source>
        <dbReference type="WBParaSite" id="BXY_0446800.1"/>
    </source>
</evidence>
<dbReference type="Proteomes" id="UP000095284">
    <property type="component" value="Unplaced"/>
</dbReference>
<name>A0A1I7RUQ8_BURXY</name>
<keyword evidence="4" id="KW-1185">Reference proteome</keyword>
<sequence>MRLSLVTLVFAVGVWQTAADTCDVQGYAKRDGVPDMSGLPKVRVDLIDVGLLYDTTCGTTTADKTGYFHIVCSPTFLRWDAKQELRVYQRFDNGQGCRRMVYKGTNYIGRVEAHGNYPIHNDDESANDDMCPYEIYD</sequence>
<protein>
    <submittedName>
        <fullName evidence="2">(pine wood nematode) hypothetical protein</fullName>
    </submittedName>
</protein>
<dbReference type="AlphaFoldDB" id="A0A1I7RUQ8"/>
<gene>
    <name evidence="2" type="ORF">BXYJ_LOCUS8468</name>
</gene>
<dbReference type="EMBL" id="CAJFDI010000004">
    <property type="protein sequence ID" value="CAD5225286.1"/>
    <property type="molecule type" value="Genomic_DNA"/>
</dbReference>
<feature type="chain" id="PRO_5035399589" evidence="1">
    <location>
        <begin position="20"/>
        <end position="137"/>
    </location>
</feature>
<evidence type="ECO:0000313" key="2">
    <source>
        <dbReference type="EMBL" id="CAD5225286.1"/>
    </source>
</evidence>
<evidence type="ECO:0000313" key="3">
    <source>
        <dbReference type="Proteomes" id="UP000095284"/>
    </source>
</evidence>
<dbReference type="Proteomes" id="UP000582659">
    <property type="component" value="Unassembled WGS sequence"/>
</dbReference>
<dbReference type="SMR" id="A0A1I7RUQ8"/>
<proteinExistence type="predicted"/>
<keyword evidence="1" id="KW-0732">Signal</keyword>